<dbReference type="EnsemblMetazoa" id="SSS_3066s_mrna">
    <property type="protein sequence ID" value="KAF7496732.1"/>
    <property type="gene ID" value="SSS_3066"/>
</dbReference>
<dbReference type="EMBL" id="WVUK01000001">
    <property type="protein sequence ID" value="KAF7496732.1"/>
    <property type="molecule type" value="Genomic_DNA"/>
</dbReference>
<evidence type="ECO:0000313" key="2">
    <source>
        <dbReference type="EnsemblMetazoa" id="KAF7496732.1"/>
    </source>
</evidence>
<evidence type="ECO:0000313" key="3">
    <source>
        <dbReference type="Proteomes" id="UP000070412"/>
    </source>
</evidence>
<proteinExistence type="predicted"/>
<reference evidence="3" key="1">
    <citation type="journal article" date="2020" name="PLoS Negl. Trop. Dis.">
        <title>High-quality nuclear genome for Sarcoptes scabiei-A critical resource for a neglected parasite.</title>
        <authorList>
            <person name="Korhonen P.K."/>
            <person name="Gasser R.B."/>
            <person name="Ma G."/>
            <person name="Wang T."/>
            <person name="Stroehlein A.J."/>
            <person name="Young N.D."/>
            <person name="Ang C.S."/>
            <person name="Fernando D.D."/>
            <person name="Lu H.C."/>
            <person name="Taylor S."/>
            <person name="Reynolds S.L."/>
            <person name="Mofiz E."/>
            <person name="Najaraj S.H."/>
            <person name="Gowda H."/>
            <person name="Madugundu A."/>
            <person name="Renuse S."/>
            <person name="Holt D."/>
            <person name="Pandey A."/>
            <person name="Papenfuss A.T."/>
            <person name="Fischer K."/>
        </authorList>
    </citation>
    <scope>NUCLEOTIDE SEQUENCE [LARGE SCALE GENOMIC DNA]</scope>
</reference>
<reference evidence="1" key="2">
    <citation type="submission" date="2020-01" db="EMBL/GenBank/DDBJ databases">
        <authorList>
            <person name="Korhonen P.K.K."/>
            <person name="Guangxu M.G."/>
            <person name="Wang T.W."/>
            <person name="Stroehlein A.J.S."/>
            <person name="Young N.D."/>
            <person name="Ang C.-S.A."/>
            <person name="Fernando D.W.F."/>
            <person name="Lu H.L."/>
            <person name="Taylor S.T."/>
            <person name="Ehtesham M.E.M."/>
            <person name="Najaraj S.H.N."/>
            <person name="Harsha G.H.G."/>
            <person name="Madugundu A.M."/>
            <person name="Renuse S.R."/>
            <person name="Holt D.H."/>
            <person name="Pandey A.P."/>
            <person name="Papenfuss A.P."/>
            <person name="Gasser R.B.G."/>
            <person name="Fischer K.F."/>
        </authorList>
    </citation>
    <scope>NUCLEOTIDE SEQUENCE</scope>
    <source>
        <strain evidence="1">SSS_KF_BRIS2020</strain>
    </source>
</reference>
<organism evidence="1">
    <name type="scientific">Sarcoptes scabiei</name>
    <name type="common">Itch mite</name>
    <name type="synonym">Acarus scabiei</name>
    <dbReference type="NCBI Taxonomy" id="52283"/>
    <lineage>
        <taxon>Eukaryota</taxon>
        <taxon>Metazoa</taxon>
        <taxon>Ecdysozoa</taxon>
        <taxon>Arthropoda</taxon>
        <taxon>Chelicerata</taxon>
        <taxon>Arachnida</taxon>
        <taxon>Acari</taxon>
        <taxon>Acariformes</taxon>
        <taxon>Sarcoptiformes</taxon>
        <taxon>Astigmata</taxon>
        <taxon>Psoroptidia</taxon>
        <taxon>Sarcoptoidea</taxon>
        <taxon>Sarcoptidae</taxon>
        <taxon>Sarcoptinae</taxon>
        <taxon>Sarcoptes</taxon>
    </lineage>
</organism>
<gene>
    <name evidence="1" type="ORF">SSS_3066</name>
</gene>
<accession>A0A834RII9</accession>
<dbReference type="AlphaFoldDB" id="A0A834RII9"/>
<name>A0A834RII9_SARSC</name>
<keyword evidence="3" id="KW-1185">Reference proteome</keyword>
<dbReference type="Proteomes" id="UP000070412">
    <property type="component" value="Unassembled WGS sequence"/>
</dbReference>
<dbReference type="OrthoDB" id="1104827at2759"/>
<reference evidence="2" key="3">
    <citation type="submission" date="2022-06" db="UniProtKB">
        <authorList>
            <consortium name="EnsemblMetazoa"/>
        </authorList>
    </citation>
    <scope>IDENTIFICATION</scope>
</reference>
<evidence type="ECO:0000313" key="1">
    <source>
        <dbReference type="EMBL" id="KAF7496732.1"/>
    </source>
</evidence>
<protein>
    <submittedName>
        <fullName evidence="1 2">Uncharacterized protein</fullName>
    </submittedName>
</protein>
<sequence length="108" mass="12716">MQTPQDYKFLGSEFVQRMAIFYYQILDNISKTTLKAKINDDKKFSLLSMSYVHHSFMNNQVGFNQVFDFKDAFISIVKSLNPMCLPIMGRTLELWLPSLWSMVDLKEF</sequence>